<dbReference type="RefSeq" id="WP_149486538.1">
    <property type="nucleotide sequence ID" value="NZ_CP036150.1"/>
</dbReference>
<evidence type="ECO:0000313" key="4">
    <source>
        <dbReference type="Proteomes" id="UP000324209"/>
    </source>
</evidence>
<dbReference type="GO" id="GO:0003677">
    <property type="term" value="F:DNA binding"/>
    <property type="evidence" value="ECO:0007669"/>
    <property type="project" value="InterPro"/>
</dbReference>
<dbReference type="PANTHER" id="PTHR34475:SF1">
    <property type="entry name" value="CYTOSKELETON PROTEIN RODZ"/>
    <property type="match status" value="1"/>
</dbReference>
<accession>A0A5C1QLT9</accession>
<feature type="domain" description="HTH cro/C1-type" evidence="2">
    <location>
        <begin position="8"/>
        <end position="37"/>
    </location>
</feature>
<evidence type="ECO:0000259" key="2">
    <source>
        <dbReference type="PROSITE" id="PS50943"/>
    </source>
</evidence>
<dbReference type="SUPFAM" id="SSF47413">
    <property type="entry name" value="lambda repressor-like DNA-binding domains"/>
    <property type="match status" value="1"/>
</dbReference>
<evidence type="ECO:0000313" key="3">
    <source>
        <dbReference type="EMBL" id="QEN08457.1"/>
    </source>
</evidence>
<dbReference type="Pfam" id="PF13413">
    <property type="entry name" value="HTH_25"/>
    <property type="match status" value="1"/>
</dbReference>
<proteinExistence type="predicted"/>
<reference evidence="3 4" key="1">
    <citation type="submission" date="2019-02" db="EMBL/GenBank/DDBJ databases">
        <title>Complete Genome Sequence and Methylome Analysis of free living Spirochaetas.</title>
        <authorList>
            <person name="Fomenkov A."/>
            <person name="Dubinina G."/>
            <person name="Leshcheva N."/>
            <person name="Mikheeva N."/>
            <person name="Grabovich M."/>
            <person name="Vincze T."/>
            <person name="Roberts R.J."/>
        </authorList>
    </citation>
    <scope>NUCLEOTIDE SEQUENCE [LARGE SCALE GENOMIC DNA]</scope>
    <source>
        <strain evidence="3 4">K2</strain>
    </source>
</reference>
<dbReference type="PROSITE" id="PS50943">
    <property type="entry name" value="HTH_CROC1"/>
    <property type="match status" value="1"/>
</dbReference>
<dbReference type="EMBL" id="CP036150">
    <property type="protein sequence ID" value="QEN08457.1"/>
    <property type="molecule type" value="Genomic_DNA"/>
</dbReference>
<keyword evidence="1" id="KW-1133">Transmembrane helix</keyword>
<dbReference type="InterPro" id="IPR050400">
    <property type="entry name" value="Bact_Cytoskel_RodZ"/>
</dbReference>
<dbReference type="AlphaFoldDB" id="A0A5C1QLT9"/>
<dbReference type="OrthoDB" id="9797543at2"/>
<dbReference type="InterPro" id="IPR010982">
    <property type="entry name" value="Lambda_DNA-bd_dom_sf"/>
</dbReference>
<dbReference type="CDD" id="cd00093">
    <property type="entry name" value="HTH_XRE"/>
    <property type="match status" value="1"/>
</dbReference>
<feature type="transmembrane region" description="Helical" evidence="1">
    <location>
        <begin position="100"/>
        <end position="118"/>
    </location>
</feature>
<name>A0A5C1QLT9_9SPIO</name>
<dbReference type="Gene3D" id="1.10.260.40">
    <property type="entry name" value="lambda repressor-like DNA-binding domains"/>
    <property type="match status" value="1"/>
</dbReference>
<keyword evidence="1" id="KW-0472">Membrane</keyword>
<keyword evidence="4" id="KW-1185">Reference proteome</keyword>
<evidence type="ECO:0000256" key="1">
    <source>
        <dbReference type="SAM" id="Phobius"/>
    </source>
</evidence>
<protein>
    <submittedName>
        <fullName evidence="3">Helix-turn-helix domain-containing protein</fullName>
    </submittedName>
</protein>
<organism evidence="3 4">
    <name type="scientific">Oceanispirochaeta crateris</name>
    <dbReference type="NCBI Taxonomy" id="2518645"/>
    <lineage>
        <taxon>Bacteria</taxon>
        <taxon>Pseudomonadati</taxon>
        <taxon>Spirochaetota</taxon>
        <taxon>Spirochaetia</taxon>
        <taxon>Spirochaetales</taxon>
        <taxon>Spirochaetaceae</taxon>
        <taxon>Oceanispirochaeta</taxon>
    </lineage>
</organism>
<keyword evidence="1" id="KW-0812">Transmembrane</keyword>
<dbReference type="Proteomes" id="UP000324209">
    <property type="component" value="Chromosome"/>
</dbReference>
<dbReference type="PANTHER" id="PTHR34475">
    <property type="match status" value="1"/>
</dbReference>
<dbReference type="InterPro" id="IPR001387">
    <property type="entry name" value="Cro/C1-type_HTH"/>
</dbReference>
<dbReference type="KEGG" id="ock:EXM22_10845"/>
<sequence length="353" mass="39082">MKSIGDTLKEAREMKGATTKQVAQDTNISREYISALEDEEFDVFPAETYLLGFLRNYAEYLGLESEKMVSLYKNYKISEEPAPLEELVGQNRRKTIPVRFIVIIIVLAALVMGGWFSLQAVLAQRSEQESELPPRESVQYRLDESEAQWTLLSGDEILISHERGELHMVVTVANNQLSIQPIDGGSQLLLSVGDEKILPGGDGIPVIGFRLRSIDENEAVLLVERTDVTVVHSDPAPLAPITLPVVDGNETILLGGRTAPEDFTLNVLFNGYCLFRYQADNGEVVEKFYRDGDLIRLDVSDSLLFGLSSGGDVSIKISGISVVPGKTGEVSVKFIQWVKNDDGKYDLVLFPVQ</sequence>
<gene>
    <name evidence="3" type="ORF">EXM22_10845</name>
</gene>